<dbReference type="InterPro" id="IPR043502">
    <property type="entry name" value="DNA/RNA_pol_sf"/>
</dbReference>
<reference evidence="8" key="2">
    <citation type="submission" date="2019-10" db="EMBL/GenBank/DDBJ databases">
        <title>A de novo genome assembly of a pear dwarfing rootstock.</title>
        <authorList>
            <person name="Wang F."/>
            <person name="Wang J."/>
            <person name="Li S."/>
            <person name="Zhang Y."/>
            <person name="Fang M."/>
            <person name="Ma L."/>
            <person name="Zhao Y."/>
            <person name="Jiang S."/>
        </authorList>
    </citation>
    <scope>NUCLEOTIDE SEQUENCE [LARGE SCALE GENOMIC DNA]</scope>
</reference>
<evidence type="ECO:0000256" key="5">
    <source>
        <dbReference type="SAM" id="MobiDB-lite"/>
    </source>
</evidence>
<dbReference type="Pfam" id="PF13976">
    <property type="entry name" value="gag_pre-integrs"/>
    <property type="match status" value="1"/>
</dbReference>
<dbReference type="InterPro" id="IPR025724">
    <property type="entry name" value="GAG-pre-integrase_dom"/>
</dbReference>
<sequence>MRIYIYIYIYIYKAYRIHSLNFEVSMDPEASELPKGLLTGFVFHRNFEVKRVRARAFPGWVTHWEVLVEKAISLKEFRSQLLAKEGIVDASTNAQMLSAMLATNSSTTDRGSSDHSSGHSSNSGQSNYGFRQYNNKYKGKGKFNQGNRFNMPRQSYNTQTRVLPTPSPGLLGHAPQQAYGSYPDPYNTCQLCYQEGHTAPSCPNQFRSKPKCYIYPRLSQPQFGMFPNSSPPQYSMQAMNTVFSQPSQSTPGMSSTPAASPQVWIADSGVTNHMTADFNNLTLATPYPTSETVHTANGEGLKVSHIGCTILKPHIHPIKLNSILYVPKLSQNLLSVQRICLDNNCWLIFDAYNFWIQDKATERILFKGICSNGLYPIPSLANHHPASQKSILQPKAFLGQLVTSTIWHSRLGHPSNPIVSLMLSKAKIPCTKSSLPVLCQSCLEGKFSKLPFHCSVNKAVKPFEVVHSDIWGPAPCISADGFRYYVTFIDECTWFCWLFPLINKSDLFDTFVGFYSFVLNQFSVSLQLLQSDGGGEYLSHRFQRFLKEKGISHQISCPYTPEQNGLAERKHRHLVETTITLLQNAQLPSHFWSFGCQTANYIINRMPSATLQNKSPFELLFGDLPVISHLRVFGCTCYPLLKPYNNTKLQPKTTKCVFLGYASKYKGYICYEVLSQRFYISRHVIFDETEFPYSALLTTVNSLHKISTQSSTAAPFTHPLPITNSLNELVTFPSHSSSHTSSIPVSPSLSSHSPVVTPLHHSVSTPPSLVPSQPVTSNPVSQSITAAANSYPEIPVAIDFSPDSLQVVLPIPPLNLHPMQTRSKSGIVKKKALLTTFDESPPVDLSLVEPATYKSALKVPVWFNAMTEELDALYKQGTWSLVPLPPQKNLMGCKWVFKVKKHSDGSIARHKARLVAKGFSQEPGLDYGETFSPVVKPTTVRLVLALAAQFDWPLRQLDVKNAFLHGVLQEEVYMVQPPGFVDAKHPELVWSSSAAITQVIHSLTTEFDIKDLGPLHFFLGIQITRRTNGLFLSQTKYIRDLLHKTEMIDSKACDTPCLPYNRLLKDDGQPYNNPTMYRSIVGALQYLTFTRPDIAFSVHQVCQFMQAPMNSHFTAVKRILRYLKGTMHLGLTYSKGS</sequence>
<evidence type="ECO:0000256" key="1">
    <source>
        <dbReference type="ARBA" id="ARBA00022670"/>
    </source>
</evidence>
<keyword evidence="4" id="KW-0378">Hydrolase</keyword>
<dbReference type="GO" id="GO:0046872">
    <property type="term" value="F:metal ion binding"/>
    <property type="evidence" value="ECO:0007669"/>
    <property type="project" value="UniProtKB-KW"/>
</dbReference>
<feature type="domain" description="Integrase catalytic" evidence="6">
    <location>
        <begin position="458"/>
        <end position="624"/>
    </location>
</feature>
<feature type="compositionally biased region" description="Low complexity" evidence="5">
    <location>
        <begin position="118"/>
        <end position="131"/>
    </location>
</feature>
<dbReference type="Pfam" id="PF22936">
    <property type="entry name" value="Pol_BBD"/>
    <property type="match status" value="1"/>
</dbReference>
<evidence type="ECO:0000256" key="3">
    <source>
        <dbReference type="ARBA" id="ARBA00022750"/>
    </source>
</evidence>
<keyword evidence="8" id="KW-1185">Reference proteome</keyword>
<dbReference type="Pfam" id="PF00665">
    <property type="entry name" value="rve"/>
    <property type="match status" value="1"/>
</dbReference>
<keyword evidence="2" id="KW-0479">Metal-binding</keyword>
<dbReference type="InterPro" id="IPR012337">
    <property type="entry name" value="RNaseH-like_sf"/>
</dbReference>
<dbReference type="InterPro" id="IPR036397">
    <property type="entry name" value="RNaseH_sf"/>
</dbReference>
<dbReference type="InterPro" id="IPR013103">
    <property type="entry name" value="RVT_2"/>
</dbReference>
<protein>
    <recommendedName>
        <fullName evidence="6">Integrase catalytic domain-containing protein</fullName>
    </recommendedName>
</protein>
<organism evidence="7 8">
    <name type="scientific">Pyrus ussuriensis x Pyrus communis</name>
    <dbReference type="NCBI Taxonomy" id="2448454"/>
    <lineage>
        <taxon>Eukaryota</taxon>
        <taxon>Viridiplantae</taxon>
        <taxon>Streptophyta</taxon>
        <taxon>Embryophyta</taxon>
        <taxon>Tracheophyta</taxon>
        <taxon>Spermatophyta</taxon>
        <taxon>Magnoliopsida</taxon>
        <taxon>eudicotyledons</taxon>
        <taxon>Gunneridae</taxon>
        <taxon>Pentapetalae</taxon>
        <taxon>rosids</taxon>
        <taxon>fabids</taxon>
        <taxon>Rosales</taxon>
        <taxon>Rosaceae</taxon>
        <taxon>Amygdaloideae</taxon>
        <taxon>Maleae</taxon>
        <taxon>Pyrus</taxon>
    </lineage>
</organism>
<feature type="region of interest" description="Disordered" evidence="5">
    <location>
        <begin position="103"/>
        <end position="131"/>
    </location>
</feature>
<dbReference type="Pfam" id="PF07727">
    <property type="entry name" value="RVT_2"/>
    <property type="match status" value="2"/>
</dbReference>
<dbReference type="PROSITE" id="PS50994">
    <property type="entry name" value="INTEGRASE"/>
    <property type="match status" value="1"/>
</dbReference>
<feature type="region of interest" description="Disordered" evidence="5">
    <location>
        <begin position="158"/>
        <end position="177"/>
    </location>
</feature>
<reference evidence="7 8" key="3">
    <citation type="submission" date="2019-11" db="EMBL/GenBank/DDBJ databases">
        <title>A de novo genome assembly of a pear dwarfing rootstock.</title>
        <authorList>
            <person name="Wang F."/>
            <person name="Wang J."/>
            <person name="Li S."/>
            <person name="Zhang Y."/>
            <person name="Fang M."/>
            <person name="Ma L."/>
            <person name="Zhao Y."/>
            <person name="Jiang S."/>
        </authorList>
    </citation>
    <scope>NUCLEOTIDE SEQUENCE [LARGE SCALE GENOMIC DNA]</scope>
    <source>
        <strain evidence="7">S2</strain>
        <tissue evidence="7">Leaf</tissue>
    </source>
</reference>
<dbReference type="GO" id="GO:0006508">
    <property type="term" value="P:proteolysis"/>
    <property type="evidence" value="ECO:0007669"/>
    <property type="project" value="UniProtKB-KW"/>
</dbReference>
<dbReference type="Proteomes" id="UP000327157">
    <property type="component" value="Chromosome 15"/>
</dbReference>
<dbReference type="InterPro" id="IPR039537">
    <property type="entry name" value="Retrotran_Ty1/copia-like"/>
</dbReference>
<comment type="caution">
    <text evidence="7">The sequence shown here is derived from an EMBL/GenBank/DDBJ whole genome shotgun (WGS) entry which is preliminary data.</text>
</comment>
<dbReference type="PANTHER" id="PTHR42648">
    <property type="entry name" value="TRANSPOSASE, PUTATIVE-RELATED"/>
    <property type="match status" value="1"/>
</dbReference>
<dbReference type="GO" id="GO:0015074">
    <property type="term" value="P:DNA integration"/>
    <property type="evidence" value="ECO:0007669"/>
    <property type="project" value="InterPro"/>
</dbReference>
<dbReference type="GO" id="GO:0004190">
    <property type="term" value="F:aspartic-type endopeptidase activity"/>
    <property type="evidence" value="ECO:0007669"/>
    <property type="project" value="UniProtKB-KW"/>
</dbReference>
<dbReference type="PANTHER" id="PTHR42648:SF26">
    <property type="entry name" value="INTEGRASE CATALYTIC DOMAIN-CONTAINING PROTEIN"/>
    <property type="match status" value="1"/>
</dbReference>
<name>A0A5N5GQP2_9ROSA</name>
<evidence type="ECO:0000256" key="2">
    <source>
        <dbReference type="ARBA" id="ARBA00022723"/>
    </source>
</evidence>
<dbReference type="Pfam" id="PF25597">
    <property type="entry name" value="SH3_retrovirus"/>
    <property type="match status" value="1"/>
</dbReference>
<dbReference type="OrthoDB" id="1166717at2759"/>
<dbReference type="SUPFAM" id="SSF53098">
    <property type="entry name" value="Ribonuclease H-like"/>
    <property type="match status" value="1"/>
</dbReference>
<evidence type="ECO:0000256" key="4">
    <source>
        <dbReference type="ARBA" id="ARBA00022801"/>
    </source>
</evidence>
<gene>
    <name evidence="7" type="ORF">D8674_013785</name>
</gene>
<dbReference type="InterPro" id="IPR001584">
    <property type="entry name" value="Integrase_cat-core"/>
</dbReference>
<dbReference type="GO" id="GO:0003676">
    <property type="term" value="F:nucleic acid binding"/>
    <property type="evidence" value="ECO:0007669"/>
    <property type="project" value="InterPro"/>
</dbReference>
<keyword evidence="1" id="KW-0645">Protease</keyword>
<dbReference type="Gene3D" id="3.30.420.10">
    <property type="entry name" value="Ribonuclease H-like superfamily/Ribonuclease H"/>
    <property type="match status" value="1"/>
</dbReference>
<accession>A0A5N5GQP2</accession>
<dbReference type="AlphaFoldDB" id="A0A5N5GQP2"/>
<reference evidence="7 8" key="1">
    <citation type="submission" date="2019-09" db="EMBL/GenBank/DDBJ databases">
        <authorList>
            <person name="Ou C."/>
        </authorList>
    </citation>
    <scope>NUCLEOTIDE SEQUENCE [LARGE SCALE GENOMIC DNA]</scope>
    <source>
        <strain evidence="7">S2</strain>
        <tissue evidence="7">Leaf</tissue>
    </source>
</reference>
<evidence type="ECO:0000313" key="7">
    <source>
        <dbReference type="EMBL" id="KAB2617916.1"/>
    </source>
</evidence>
<keyword evidence="3" id="KW-0064">Aspartyl protease</keyword>
<dbReference type="InterPro" id="IPR057670">
    <property type="entry name" value="SH3_retrovirus"/>
</dbReference>
<evidence type="ECO:0000313" key="8">
    <source>
        <dbReference type="Proteomes" id="UP000327157"/>
    </source>
</evidence>
<evidence type="ECO:0000259" key="6">
    <source>
        <dbReference type="PROSITE" id="PS50994"/>
    </source>
</evidence>
<dbReference type="InterPro" id="IPR054722">
    <property type="entry name" value="PolX-like_BBD"/>
</dbReference>
<proteinExistence type="predicted"/>
<dbReference type="SUPFAM" id="SSF56672">
    <property type="entry name" value="DNA/RNA polymerases"/>
    <property type="match status" value="1"/>
</dbReference>
<dbReference type="EMBL" id="SMOL01000401">
    <property type="protein sequence ID" value="KAB2617916.1"/>
    <property type="molecule type" value="Genomic_DNA"/>
</dbReference>